<name>A0A7M5X768_9CNID</name>
<keyword evidence="1" id="KW-1015">Disulfide bond</keyword>
<dbReference type="PROSITE" id="PS50026">
    <property type="entry name" value="EGF_3"/>
    <property type="match status" value="1"/>
</dbReference>
<dbReference type="RefSeq" id="XP_066917068.1">
    <property type="nucleotide sequence ID" value="XM_067060967.1"/>
</dbReference>
<dbReference type="SUPFAM" id="SSF57196">
    <property type="entry name" value="EGF/Laminin"/>
    <property type="match status" value="1"/>
</dbReference>
<evidence type="ECO:0000259" key="3">
    <source>
        <dbReference type="PROSITE" id="PS50026"/>
    </source>
</evidence>
<sequence length="350" mass="39427">MFKTGIFEVILFGINFILCGAVKIESSNKTVGNTVYHIKKVEFKKYPNVMPTNGAITHDSIEITNATTTKCGTECYHKTTCLSFLFFRHKTPPTCTLIDGPINRSHMTKNSTVDYYEVWNHCSSNESICNLGICVPNYNTDTFTCHCPSYYTGQFCETRLSHTTTQSTVQAETTSTSDTLPPPALGWHRCRVSEDHILDYPVVPENWIIKVSFKIVGQLLQTPANQVTIFEMIYNWVPFLRLKYTPGLELTITGETIEKFNDNNPSFEPQNDIIYNVSIWLVKGPKEVNYELRQASNNDLLQSGQVTLPWIPQGSSSGDQAKIFAGPKYYDEGDYDLNAIDMTTAGIEAN</sequence>
<evidence type="ECO:0000313" key="6">
    <source>
        <dbReference type="Proteomes" id="UP000594262"/>
    </source>
</evidence>
<dbReference type="InterPro" id="IPR000742">
    <property type="entry name" value="EGF"/>
</dbReference>
<evidence type="ECO:0000313" key="5">
    <source>
        <dbReference type="EnsemblMetazoa" id="CLYHEMP018849.1"/>
    </source>
</evidence>
<feature type="chain" id="PRO_5029645729" description="EGF-like domain-containing protein" evidence="2">
    <location>
        <begin position="22"/>
        <end position="350"/>
    </location>
</feature>
<proteinExistence type="predicted"/>
<feature type="domain" description="EGF-like" evidence="3">
    <location>
        <begin position="118"/>
        <end position="157"/>
    </location>
</feature>
<dbReference type="EnsemblMetazoa" id="CLYHEMT018849.1">
    <property type="protein sequence ID" value="CLYHEMP018849.1"/>
    <property type="gene ID" value="CLYHEMG018849"/>
</dbReference>
<keyword evidence="2" id="KW-0732">Signal</keyword>
<feature type="signal peptide" evidence="2">
    <location>
        <begin position="1"/>
        <end position="21"/>
    </location>
</feature>
<evidence type="ECO:0008006" key="7">
    <source>
        <dbReference type="Google" id="ProtNLM"/>
    </source>
</evidence>
<dbReference type="PROSITE" id="PS50948">
    <property type="entry name" value="PAN"/>
    <property type="match status" value="1"/>
</dbReference>
<dbReference type="Gene3D" id="3.50.4.10">
    <property type="entry name" value="Hepatocyte Growth Factor"/>
    <property type="match status" value="1"/>
</dbReference>
<feature type="domain" description="Apple" evidence="4">
    <location>
        <begin position="19"/>
        <end position="122"/>
    </location>
</feature>
<organism evidence="5 6">
    <name type="scientific">Clytia hemisphaerica</name>
    <dbReference type="NCBI Taxonomy" id="252671"/>
    <lineage>
        <taxon>Eukaryota</taxon>
        <taxon>Metazoa</taxon>
        <taxon>Cnidaria</taxon>
        <taxon>Hydrozoa</taxon>
        <taxon>Hydroidolina</taxon>
        <taxon>Leptothecata</taxon>
        <taxon>Obeliida</taxon>
        <taxon>Clytiidae</taxon>
        <taxon>Clytia</taxon>
    </lineage>
</organism>
<dbReference type="PROSITE" id="PS00022">
    <property type="entry name" value="EGF_1"/>
    <property type="match status" value="1"/>
</dbReference>
<reference evidence="5" key="1">
    <citation type="submission" date="2021-01" db="UniProtKB">
        <authorList>
            <consortium name="EnsemblMetazoa"/>
        </authorList>
    </citation>
    <scope>IDENTIFICATION</scope>
</reference>
<dbReference type="SUPFAM" id="SSF57414">
    <property type="entry name" value="Hairpin loop containing domain-like"/>
    <property type="match status" value="1"/>
</dbReference>
<feature type="disulfide bond" evidence="1">
    <location>
        <begin position="147"/>
        <end position="156"/>
    </location>
</feature>
<evidence type="ECO:0000259" key="4">
    <source>
        <dbReference type="PROSITE" id="PS50948"/>
    </source>
</evidence>
<dbReference type="Gene3D" id="2.10.25.10">
    <property type="entry name" value="Laminin"/>
    <property type="match status" value="1"/>
</dbReference>
<dbReference type="InterPro" id="IPR003609">
    <property type="entry name" value="Pan_app"/>
</dbReference>
<dbReference type="AlphaFoldDB" id="A0A7M5X768"/>
<accession>A0A7M5X768</accession>
<evidence type="ECO:0000256" key="2">
    <source>
        <dbReference type="SAM" id="SignalP"/>
    </source>
</evidence>
<keyword evidence="6" id="KW-1185">Reference proteome</keyword>
<comment type="caution">
    <text evidence="1">Lacks conserved residue(s) required for the propagation of feature annotation.</text>
</comment>
<dbReference type="GeneID" id="136804264"/>
<evidence type="ECO:0000256" key="1">
    <source>
        <dbReference type="PROSITE-ProRule" id="PRU00076"/>
    </source>
</evidence>
<dbReference type="Pfam" id="PF00024">
    <property type="entry name" value="PAN_1"/>
    <property type="match status" value="1"/>
</dbReference>
<keyword evidence="1" id="KW-0245">EGF-like domain</keyword>
<dbReference type="Proteomes" id="UP000594262">
    <property type="component" value="Unplaced"/>
</dbReference>
<dbReference type="CDD" id="cd00054">
    <property type="entry name" value="EGF_CA"/>
    <property type="match status" value="1"/>
</dbReference>
<protein>
    <recommendedName>
        <fullName evidence="7">EGF-like domain-containing protein</fullName>
    </recommendedName>
</protein>